<protein>
    <submittedName>
        <fullName evidence="1">Surface antigen msp4</fullName>
    </submittedName>
</protein>
<reference evidence="2" key="1">
    <citation type="submission" date="2017-04" db="EMBL/GenBank/DDBJ databases">
        <authorList>
            <person name="Varghese N."/>
            <person name="Submissions S."/>
        </authorList>
    </citation>
    <scope>NUCLEOTIDE SEQUENCE [LARGE SCALE GENOMIC DNA]</scope>
    <source>
        <strain evidence="2">DSM 20463</strain>
    </source>
</reference>
<evidence type="ECO:0000313" key="2">
    <source>
        <dbReference type="Proteomes" id="UP000192368"/>
    </source>
</evidence>
<evidence type="ECO:0000313" key="1">
    <source>
        <dbReference type="EMBL" id="SMB91909.1"/>
    </source>
</evidence>
<sequence length="33" mass="3770">MYKKIISMTTAILMCTQLFLPTLTFAKTTNTDK</sequence>
<dbReference type="EMBL" id="FWWR01000013">
    <property type="protein sequence ID" value="SMB91909.1"/>
    <property type="molecule type" value="Genomic_DNA"/>
</dbReference>
<dbReference type="STRING" id="573058.SAMN00017477_1863"/>
<dbReference type="Proteomes" id="UP000192368">
    <property type="component" value="Unassembled WGS sequence"/>
</dbReference>
<gene>
    <name evidence="1" type="ORF">SAMN00017477_1863</name>
</gene>
<proteinExistence type="predicted"/>
<accession>A0A1W1VER9</accession>
<organism evidence="1 2">
    <name type="scientific">Peptoniphilus asaccharolyticus DSM 20463</name>
    <dbReference type="NCBI Taxonomy" id="573058"/>
    <lineage>
        <taxon>Bacteria</taxon>
        <taxon>Bacillati</taxon>
        <taxon>Bacillota</taxon>
        <taxon>Tissierellia</taxon>
        <taxon>Tissierellales</taxon>
        <taxon>Peptoniphilaceae</taxon>
        <taxon>Peptoniphilus</taxon>
    </lineage>
</organism>
<keyword evidence="2" id="KW-1185">Reference proteome</keyword>
<dbReference type="AlphaFoldDB" id="A0A1W1VER9"/>
<name>A0A1W1VER9_PEPAS</name>